<feature type="region of interest" description="Disordered" evidence="1">
    <location>
        <begin position="124"/>
        <end position="149"/>
    </location>
</feature>
<evidence type="ECO:0000313" key="2">
    <source>
        <dbReference type="EMBL" id="TQV95170.1"/>
    </source>
</evidence>
<accession>A0A545VV81</accession>
<name>A0A545VV81_9HYPO</name>
<evidence type="ECO:0000256" key="1">
    <source>
        <dbReference type="SAM" id="MobiDB-lite"/>
    </source>
</evidence>
<dbReference type="Proteomes" id="UP000315783">
    <property type="component" value="Unassembled WGS sequence"/>
</dbReference>
<evidence type="ECO:0000313" key="3">
    <source>
        <dbReference type="Proteomes" id="UP000315783"/>
    </source>
</evidence>
<feature type="region of interest" description="Disordered" evidence="1">
    <location>
        <begin position="179"/>
        <end position="200"/>
    </location>
</feature>
<feature type="compositionally biased region" description="Basic and acidic residues" evidence="1">
    <location>
        <begin position="125"/>
        <end position="146"/>
    </location>
</feature>
<dbReference type="AlphaFoldDB" id="A0A545VV81"/>
<proteinExistence type="predicted"/>
<sequence>MTPFQRMRGVCHDKHRYLSNARNLFGRRLAGPKSTATVRRYEIRRCLVGIRFSRCRRGRAYRRWRNRRRAPSTMEQSPGRSGKTTPEYYKDACDIFSNSHEFYRDPREFPGTLSVATLGQLRSLDSQRHERHDTDKLSPWDRRPTAAEESPEYLMSMTRQFYANMSDEERVRFFLESQRRGNQHRANLSPLEHRPEAGEESPEYLADMMRQFFRESPEDVSTPSATPASDTTNSGAAAQQADQQPAAQDSQAAVSNDTYVIWNSLPQASTRSMPRAQADDPFLTRETMAIVDDIHAVIQSESALSAMTQRPPARNTSESSQVFAGFDAFGPEF</sequence>
<dbReference type="EMBL" id="SPUK01000008">
    <property type="protein sequence ID" value="TQV95170.1"/>
    <property type="molecule type" value="Genomic_DNA"/>
</dbReference>
<gene>
    <name evidence="2" type="ORF">IF1G_06157</name>
</gene>
<comment type="caution">
    <text evidence="2">The sequence shown here is derived from an EMBL/GenBank/DDBJ whole genome shotgun (WGS) entry which is preliminary data.</text>
</comment>
<protein>
    <submittedName>
        <fullName evidence="2">Uncharacterized protein</fullName>
    </submittedName>
</protein>
<keyword evidence="3" id="KW-1185">Reference proteome</keyword>
<organism evidence="2 3">
    <name type="scientific">Cordyceps javanica</name>
    <dbReference type="NCBI Taxonomy" id="43265"/>
    <lineage>
        <taxon>Eukaryota</taxon>
        <taxon>Fungi</taxon>
        <taxon>Dikarya</taxon>
        <taxon>Ascomycota</taxon>
        <taxon>Pezizomycotina</taxon>
        <taxon>Sordariomycetes</taxon>
        <taxon>Hypocreomycetidae</taxon>
        <taxon>Hypocreales</taxon>
        <taxon>Cordycipitaceae</taxon>
        <taxon>Cordyceps</taxon>
    </lineage>
</organism>
<feature type="region of interest" description="Disordered" evidence="1">
    <location>
        <begin position="215"/>
        <end position="252"/>
    </location>
</feature>
<feature type="compositionally biased region" description="Low complexity" evidence="1">
    <location>
        <begin position="221"/>
        <end position="252"/>
    </location>
</feature>
<reference evidence="2 3" key="1">
    <citation type="journal article" date="2019" name="Appl. Microbiol. Biotechnol.">
        <title>Genome sequence of Isaria javanica and comparative genome analysis insights into family S53 peptidase evolution in fungal entomopathogens.</title>
        <authorList>
            <person name="Lin R."/>
            <person name="Zhang X."/>
            <person name="Xin B."/>
            <person name="Zou M."/>
            <person name="Gao Y."/>
            <person name="Qin F."/>
            <person name="Hu Q."/>
            <person name="Xie B."/>
            <person name="Cheng X."/>
        </authorList>
    </citation>
    <scope>NUCLEOTIDE SEQUENCE [LARGE SCALE GENOMIC DNA]</scope>
    <source>
        <strain evidence="2 3">IJ1G</strain>
    </source>
</reference>